<feature type="region of interest" description="Disordered" evidence="11">
    <location>
        <begin position="160"/>
        <end position="197"/>
    </location>
</feature>
<dbReference type="InterPro" id="IPR000608">
    <property type="entry name" value="UBC"/>
</dbReference>
<dbReference type="SMART" id="SM00212">
    <property type="entry name" value="UBCc"/>
    <property type="match status" value="1"/>
</dbReference>
<dbReference type="EMBL" id="OB660566">
    <property type="protein sequence ID" value="CAD7225413.1"/>
    <property type="molecule type" value="Genomic_DNA"/>
</dbReference>
<accession>A0A7R8WAQ9</accession>
<feature type="domain" description="UBC core" evidence="12">
    <location>
        <begin position="6"/>
        <end position="157"/>
    </location>
</feature>
<gene>
    <name evidence="13" type="ORF">CTOB1V02_LOCUS3355</name>
</gene>
<dbReference type="InterPro" id="IPR050113">
    <property type="entry name" value="Ub_conjugating_enzyme"/>
</dbReference>
<evidence type="ECO:0000256" key="10">
    <source>
        <dbReference type="RuleBase" id="RU362109"/>
    </source>
</evidence>
<reference evidence="13" key="1">
    <citation type="submission" date="2020-11" db="EMBL/GenBank/DDBJ databases">
        <authorList>
            <person name="Tran Van P."/>
        </authorList>
    </citation>
    <scope>NUCLEOTIDE SEQUENCE</scope>
</reference>
<dbReference type="OrthoDB" id="9978460at2759"/>
<organism evidence="13">
    <name type="scientific">Cyprideis torosa</name>
    <dbReference type="NCBI Taxonomy" id="163714"/>
    <lineage>
        <taxon>Eukaryota</taxon>
        <taxon>Metazoa</taxon>
        <taxon>Ecdysozoa</taxon>
        <taxon>Arthropoda</taxon>
        <taxon>Crustacea</taxon>
        <taxon>Oligostraca</taxon>
        <taxon>Ostracoda</taxon>
        <taxon>Podocopa</taxon>
        <taxon>Podocopida</taxon>
        <taxon>Cytherocopina</taxon>
        <taxon>Cytheroidea</taxon>
        <taxon>Cytherideidae</taxon>
        <taxon>Cyprideis</taxon>
    </lineage>
</organism>
<dbReference type="SUPFAM" id="SSF54495">
    <property type="entry name" value="UBC-like"/>
    <property type="match status" value="1"/>
</dbReference>
<evidence type="ECO:0000259" key="12">
    <source>
        <dbReference type="PROSITE" id="PS50127"/>
    </source>
</evidence>
<dbReference type="PANTHER" id="PTHR24067">
    <property type="entry name" value="UBIQUITIN-CONJUGATING ENZYME E2"/>
    <property type="match status" value="1"/>
</dbReference>
<comment type="similarity">
    <text evidence="10">Belongs to the ubiquitin-conjugating enzyme family.</text>
</comment>
<evidence type="ECO:0000256" key="4">
    <source>
        <dbReference type="ARBA" id="ARBA00022786"/>
    </source>
</evidence>
<keyword evidence="5 10" id="KW-0067">ATP-binding</keyword>
<dbReference type="Gene3D" id="3.10.110.10">
    <property type="entry name" value="Ubiquitin Conjugating Enzyme"/>
    <property type="match status" value="1"/>
</dbReference>
<evidence type="ECO:0000313" key="13">
    <source>
        <dbReference type="EMBL" id="CAD7225413.1"/>
    </source>
</evidence>
<dbReference type="Pfam" id="PF00179">
    <property type="entry name" value="UQ_con"/>
    <property type="match status" value="1"/>
</dbReference>
<sequence length="197" mass="21660">MASHGIRHMRLKKEIAMLSENPPPGIACHPVEADSVDSFDAQIVGPDDTPYAGGFFHLRINVPAKYPFEPPDVIFQTKIYHPNIDEGGRICLDILRGPPNGAWKPSLNLSTLLQSVSLLLSNPHPQDPLVADIANELMTNPSKFNEKAKRCTELHAMSAMTSSTSYKGEKRSLESEHAEGTSKKLTEGTSKKLKETE</sequence>
<dbReference type="PROSITE" id="PS50127">
    <property type="entry name" value="UBC_2"/>
    <property type="match status" value="1"/>
</dbReference>
<dbReference type="CDD" id="cd23805">
    <property type="entry name" value="UBCc_UBE2T"/>
    <property type="match status" value="1"/>
</dbReference>
<evidence type="ECO:0000256" key="6">
    <source>
        <dbReference type="ARBA" id="ARBA00072440"/>
    </source>
</evidence>
<dbReference type="PROSITE" id="PS00183">
    <property type="entry name" value="UBC_1"/>
    <property type="match status" value="1"/>
</dbReference>
<dbReference type="FunFam" id="3.10.110.10:FF:000041">
    <property type="entry name" value="Ubiquitin-conjugating enzyme E2 T"/>
    <property type="match status" value="1"/>
</dbReference>
<feature type="compositionally biased region" description="Basic and acidic residues" evidence="11">
    <location>
        <begin position="167"/>
        <end position="197"/>
    </location>
</feature>
<dbReference type="InterPro" id="IPR023313">
    <property type="entry name" value="UBQ-conjugating_AS"/>
</dbReference>
<keyword evidence="3 10" id="KW-0547">Nucleotide-binding</keyword>
<protein>
    <recommendedName>
        <fullName evidence="6">Ubiquitin-conjugating enzyme E2 T</fullName>
        <ecNumber evidence="1">2.3.2.23</ecNumber>
    </recommendedName>
    <alternativeName>
        <fullName evidence="7">E2 ubiquitin-conjugating enzyme T</fullName>
    </alternativeName>
    <alternativeName>
        <fullName evidence="9">Ubiquitin carrier protein T</fullName>
    </alternativeName>
    <alternativeName>
        <fullName evidence="8">Ubiquitin-protein ligase T</fullName>
    </alternativeName>
</protein>
<evidence type="ECO:0000256" key="11">
    <source>
        <dbReference type="SAM" id="MobiDB-lite"/>
    </source>
</evidence>
<dbReference type="AlphaFoldDB" id="A0A7R8WAQ9"/>
<evidence type="ECO:0000256" key="5">
    <source>
        <dbReference type="ARBA" id="ARBA00022840"/>
    </source>
</evidence>
<evidence type="ECO:0000256" key="1">
    <source>
        <dbReference type="ARBA" id="ARBA00012486"/>
    </source>
</evidence>
<evidence type="ECO:0000256" key="7">
    <source>
        <dbReference type="ARBA" id="ARBA00076317"/>
    </source>
</evidence>
<name>A0A7R8WAQ9_9CRUS</name>
<evidence type="ECO:0000256" key="9">
    <source>
        <dbReference type="ARBA" id="ARBA00082133"/>
    </source>
</evidence>
<dbReference type="EC" id="2.3.2.23" evidence="1"/>
<dbReference type="GO" id="GO:0005524">
    <property type="term" value="F:ATP binding"/>
    <property type="evidence" value="ECO:0007669"/>
    <property type="project" value="UniProtKB-UniRule"/>
</dbReference>
<dbReference type="GO" id="GO:0061631">
    <property type="term" value="F:ubiquitin conjugating enzyme activity"/>
    <property type="evidence" value="ECO:0007669"/>
    <property type="project" value="UniProtKB-EC"/>
</dbReference>
<evidence type="ECO:0000256" key="3">
    <source>
        <dbReference type="ARBA" id="ARBA00022741"/>
    </source>
</evidence>
<dbReference type="InterPro" id="IPR016135">
    <property type="entry name" value="UBQ-conjugating_enzyme/RWD"/>
</dbReference>
<evidence type="ECO:0000256" key="2">
    <source>
        <dbReference type="ARBA" id="ARBA00022679"/>
    </source>
</evidence>
<keyword evidence="2" id="KW-0808">Transferase</keyword>
<evidence type="ECO:0000256" key="8">
    <source>
        <dbReference type="ARBA" id="ARBA00077509"/>
    </source>
</evidence>
<proteinExistence type="inferred from homology"/>
<keyword evidence="4 10" id="KW-0833">Ubl conjugation pathway</keyword>